<evidence type="ECO:0000256" key="3">
    <source>
        <dbReference type="ARBA" id="ARBA00022622"/>
    </source>
</evidence>
<keyword evidence="7" id="KW-0449">Lipoprotein</keyword>
<evidence type="ECO:0000256" key="2">
    <source>
        <dbReference type="ARBA" id="ARBA00022475"/>
    </source>
</evidence>
<dbReference type="GO" id="GO:0098552">
    <property type="term" value="C:side of membrane"/>
    <property type="evidence" value="ECO:0007669"/>
    <property type="project" value="UniProtKB-KW"/>
</dbReference>
<dbReference type="InterPro" id="IPR046530">
    <property type="entry name" value="BIM1-like_dom"/>
</dbReference>
<evidence type="ECO:0000256" key="4">
    <source>
        <dbReference type="ARBA" id="ARBA00022729"/>
    </source>
</evidence>
<proteinExistence type="predicted"/>
<dbReference type="HOGENOM" id="CLU_070647_2_0_1"/>
<keyword evidence="11" id="KW-1185">Reference proteome</keyword>
<accession>A0A0C3SEJ7</accession>
<dbReference type="Proteomes" id="UP000053257">
    <property type="component" value="Unassembled WGS sequence"/>
</dbReference>
<dbReference type="STRING" id="745531.A0A0C3SEJ7"/>
<protein>
    <recommendedName>
        <fullName evidence="9">Copper acquisition factor BIM1-like domain-containing protein</fullName>
    </recommendedName>
</protein>
<organism evidence="10 11">
    <name type="scientific">Phlebiopsis gigantea (strain 11061_1 CR5-6)</name>
    <name type="common">White-rot fungus</name>
    <name type="synonym">Peniophora gigantea</name>
    <dbReference type="NCBI Taxonomy" id="745531"/>
    <lineage>
        <taxon>Eukaryota</taxon>
        <taxon>Fungi</taxon>
        <taxon>Dikarya</taxon>
        <taxon>Basidiomycota</taxon>
        <taxon>Agaricomycotina</taxon>
        <taxon>Agaricomycetes</taxon>
        <taxon>Polyporales</taxon>
        <taxon>Phanerochaetaceae</taxon>
        <taxon>Phlebiopsis</taxon>
    </lineage>
</organism>
<sequence length="224" mass="22202">MRFATLPILAALLGSASAHFQLQYPPPRGVFAEDTEPTFCDGYTSAVSNRTEFPLSGGFVSLNSEHPVWALGVQLSTLANPQSFQNFSAAVPFFQVTGEGLFCFPVDLAAAGLAGVQDGANVTLQFTFDGGDGELFQCADLTLRSGASVAGSVACTNATGASVQTISQPSATPSASGSIALSSGAAASASASASTASASSAAAASRVVGLTGLLGVAGAVLAVL</sequence>
<keyword evidence="3" id="KW-0336">GPI-anchor</keyword>
<dbReference type="Pfam" id="PF20238">
    <property type="entry name" value="BIM1-like_dom"/>
    <property type="match status" value="1"/>
</dbReference>
<evidence type="ECO:0000259" key="9">
    <source>
        <dbReference type="Pfam" id="PF20238"/>
    </source>
</evidence>
<dbReference type="PANTHER" id="PTHR34992:SF1">
    <property type="entry name" value="COPPER ACQUISITION FACTOR BIM1-LIKE DOMAIN-CONTAINING PROTEIN"/>
    <property type="match status" value="1"/>
</dbReference>
<dbReference type="GO" id="GO:0005886">
    <property type="term" value="C:plasma membrane"/>
    <property type="evidence" value="ECO:0007669"/>
    <property type="project" value="UniProtKB-SubCell"/>
</dbReference>
<evidence type="ECO:0000313" key="11">
    <source>
        <dbReference type="Proteomes" id="UP000053257"/>
    </source>
</evidence>
<dbReference type="AlphaFoldDB" id="A0A0C3SEJ7"/>
<reference evidence="10 11" key="1">
    <citation type="journal article" date="2014" name="PLoS Genet.">
        <title>Analysis of the Phlebiopsis gigantea genome, transcriptome and secretome provides insight into its pioneer colonization strategies of wood.</title>
        <authorList>
            <person name="Hori C."/>
            <person name="Ishida T."/>
            <person name="Igarashi K."/>
            <person name="Samejima M."/>
            <person name="Suzuki H."/>
            <person name="Master E."/>
            <person name="Ferreira P."/>
            <person name="Ruiz-Duenas F.J."/>
            <person name="Held B."/>
            <person name="Canessa P."/>
            <person name="Larrondo L.F."/>
            <person name="Schmoll M."/>
            <person name="Druzhinina I.S."/>
            <person name="Kubicek C.P."/>
            <person name="Gaskell J.A."/>
            <person name="Kersten P."/>
            <person name="St John F."/>
            <person name="Glasner J."/>
            <person name="Sabat G."/>
            <person name="Splinter BonDurant S."/>
            <person name="Syed K."/>
            <person name="Yadav J."/>
            <person name="Mgbeahuruike A.C."/>
            <person name="Kovalchuk A."/>
            <person name="Asiegbu F.O."/>
            <person name="Lackner G."/>
            <person name="Hoffmeister D."/>
            <person name="Rencoret J."/>
            <person name="Gutierrez A."/>
            <person name="Sun H."/>
            <person name="Lindquist E."/>
            <person name="Barry K."/>
            <person name="Riley R."/>
            <person name="Grigoriev I.V."/>
            <person name="Henrissat B."/>
            <person name="Kues U."/>
            <person name="Berka R.M."/>
            <person name="Martinez A.T."/>
            <person name="Covert S.F."/>
            <person name="Blanchette R.A."/>
            <person name="Cullen D."/>
        </authorList>
    </citation>
    <scope>NUCLEOTIDE SEQUENCE [LARGE SCALE GENOMIC DNA]</scope>
    <source>
        <strain evidence="10 11">11061_1 CR5-6</strain>
    </source>
</reference>
<evidence type="ECO:0000256" key="8">
    <source>
        <dbReference type="SAM" id="SignalP"/>
    </source>
</evidence>
<comment type="subcellular location">
    <subcellularLocation>
        <location evidence="1">Cell membrane</location>
        <topology evidence="1">Lipid-anchor</topology>
        <topology evidence="1">GPI-anchor</topology>
    </subcellularLocation>
</comment>
<dbReference type="EMBL" id="KN840453">
    <property type="protein sequence ID" value="KIP10575.1"/>
    <property type="molecule type" value="Genomic_DNA"/>
</dbReference>
<keyword evidence="4 8" id="KW-0732">Signal</keyword>
<evidence type="ECO:0000313" key="10">
    <source>
        <dbReference type="EMBL" id="KIP10575.1"/>
    </source>
</evidence>
<dbReference type="OrthoDB" id="2146436at2759"/>
<evidence type="ECO:0000256" key="5">
    <source>
        <dbReference type="ARBA" id="ARBA00023136"/>
    </source>
</evidence>
<name>A0A0C3SEJ7_PHLG1</name>
<feature type="chain" id="PRO_5002178380" description="Copper acquisition factor BIM1-like domain-containing protein" evidence="8">
    <location>
        <begin position="19"/>
        <end position="224"/>
    </location>
</feature>
<gene>
    <name evidence="10" type="ORF">PHLGIDRAFT_65374</name>
</gene>
<dbReference type="CDD" id="cd21176">
    <property type="entry name" value="LPMO_auxiliary-like"/>
    <property type="match status" value="1"/>
</dbReference>
<keyword evidence="2" id="KW-1003">Cell membrane</keyword>
<feature type="signal peptide" evidence="8">
    <location>
        <begin position="1"/>
        <end position="18"/>
    </location>
</feature>
<keyword evidence="5" id="KW-0472">Membrane</keyword>
<evidence type="ECO:0000256" key="7">
    <source>
        <dbReference type="ARBA" id="ARBA00023288"/>
    </source>
</evidence>
<evidence type="ECO:0000256" key="1">
    <source>
        <dbReference type="ARBA" id="ARBA00004609"/>
    </source>
</evidence>
<feature type="domain" description="Copper acquisition factor BIM1-like" evidence="9">
    <location>
        <begin position="17"/>
        <end position="160"/>
    </location>
</feature>
<evidence type="ECO:0000256" key="6">
    <source>
        <dbReference type="ARBA" id="ARBA00023180"/>
    </source>
</evidence>
<dbReference type="InterPro" id="IPR046936">
    <property type="entry name" value="BIM1-like"/>
</dbReference>
<keyword evidence="6" id="KW-0325">Glycoprotein</keyword>
<dbReference type="PANTHER" id="PTHR34992">
    <property type="entry name" value="HYPHAL ANASTAMOSIS-7 PROTEIN"/>
    <property type="match status" value="1"/>
</dbReference>